<dbReference type="EMBL" id="CP040710">
    <property type="protein sequence ID" value="QCW98751.1"/>
    <property type="molecule type" value="Genomic_DNA"/>
</dbReference>
<sequence>MRNAILLLLVSSTLLCQCSTSSTNSQTVDSNATEWSIPISEVLDGGPGRDGIPALENPSFLTATEATFLVDNDLVIGYKNGDDVRAYPHNILDWHEIVNDNIGDVSLAVTYCPLTGTGIGWNRIIRGQETTFGVSGLLYQTNLMPFDRATESNWSQLLNESVNGSLIGEKIDVITLVETDWKTWKDLYPDTKVVGRDTGFSRTYGTYPYGDYRTNNTSFLFPTPKDDRLPAKDRVHAIIDESNAKVFQFSDFTSTPVIKDTFMGRNYLLVGNENFIMSYALNSSQDALDFEYAFDGNSEVIFSDNEGNSWNIFGEAVAGPREGERLASSTAFMAYWFSIPAFYETEIFGN</sequence>
<dbReference type="AlphaFoldDB" id="A0A5B7SL23"/>
<gene>
    <name evidence="2" type="ORF">FGM00_00935</name>
</gene>
<dbReference type="OrthoDB" id="9806357at2"/>
<proteinExistence type="predicted"/>
<organism evidence="2 3">
    <name type="scientific">Aggregatimonas sangjinii</name>
    <dbReference type="NCBI Taxonomy" id="2583587"/>
    <lineage>
        <taxon>Bacteria</taxon>
        <taxon>Pseudomonadati</taxon>
        <taxon>Bacteroidota</taxon>
        <taxon>Flavobacteriia</taxon>
        <taxon>Flavobacteriales</taxon>
        <taxon>Flavobacteriaceae</taxon>
        <taxon>Aggregatimonas</taxon>
    </lineage>
</organism>
<evidence type="ECO:0000256" key="1">
    <source>
        <dbReference type="SAM" id="SignalP"/>
    </source>
</evidence>
<feature type="chain" id="PRO_5023020584" evidence="1">
    <location>
        <begin position="17"/>
        <end position="350"/>
    </location>
</feature>
<evidence type="ECO:0000313" key="2">
    <source>
        <dbReference type="EMBL" id="QCW98751.1"/>
    </source>
</evidence>
<keyword evidence="1" id="KW-0732">Signal</keyword>
<evidence type="ECO:0000313" key="3">
    <source>
        <dbReference type="Proteomes" id="UP000310017"/>
    </source>
</evidence>
<dbReference type="Proteomes" id="UP000310017">
    <property type="component" value="Chromosome"/>
</dbReference>
<feature type="signal peptide" evidence="1">
    <location>
        <begin position="1"/>
        <end position="16"/>
    </location>
</feature>
<accession>A0A5B7SL23</accession>
<keyword evidence="3" id="KW-1185">Reference proteome</keyword>
<reference evidence="2 3" key="1">
    <citation type="submission" date="2019-05" db="EMBL/GenBank/DDBJ databases">
        <title>Genome sequencing of F202Z8.</title>
        <authorList>
            <person name="Kwon Y.M."/>
        </authorList>
    </citation>
    <scope>NUCLEOTIDE SEQUENCE [LARGE SCALE GENOMIC DNA]</scope>
    <source>
        <strain evidence="2 3">F202Z8</strain>
    </source>
</reference>
<dbReference type="KEGG" id="asag:FGM00_00935"/>
<name>A0A5B7SL23_9FLAO</name>
<protein>
    <submittedName>
        <fullName evidence="2">DUF3179 domain-containing protein</fullName>
    </submittedName>
</protein>
<dbReference type="Pfam" id="PF11376">
    <property type="entry name" value="DUF3179"/>
    <property type="match status" value="1"/>
</dbReference>
<dbReference type="RefSeq" id="WP_138851106.1">
    <property type="nucleotide sequence ID" value="NZ_CP040710.1"/>
</dbReference>
<dbReference type="InterPro" id="IPR021516">
    <property type="entry name" value="DUF3179"/>
</dbReference>